<keyword evidence="3" id="KW-1185">Reference proteome</keyword>
<evidence type="ECO:0000313" key="3">
    <source>
        <dbReference type="Proteomes" id="UP000193738"/>
    </source>
</evidence>
<dbReference type="STRING" id="1777.AWC07_18735"/>
<gene>
    <name evidence="2" type="ORF">AWC07_18735</name>
</gene>
<proteinExistence type="predicted"/>
<protein>
    <submittedName>
        <fullName evidence="2">Uncharacterized protein</fullName>
    </submittedName>
</protein>
<dbReference type="AlphaFoldDB" id="A0A1X1UUC0"/>
<name>A0A1X1UUC0_MYCGS</name>
<feature type="region of interest" description="Disordered" evidence="1">
    <location>
        <begin position="112"/>
        <end position="142"/>
    </location>
</feature>
<sequence>MNIRLCLCDQPGDVAVPGNDPNQVILQRAHLIEVCPQCTVGGIGRATGPHTAVEHLDLLVAAGIHHVGELVQDPVVLLRPVVEGILIGFRPPARLEHLPGVFSYRPRNAHRLLSSQQPPGRSDETCRVGTRSGSFDRRARGTAAAPALMRRQLMSGTGRHG</sequence>
<organism evidence="2 3">
    <name type="scientific">Mycobacterium gastri</name>
    <dbReference type="NCBI Taxonomy" id="1777"/>
    <lineage>
        <taxon>Bacteria</taxon>
        <taxon>Bacillati</taxon>
        <taxon>Actinomycetota</taxon>
        <taxon>Actinomycetes</taxon>
        <taxon>Mycobacteriales</taxon>
        <taxon>Mycobacteriaceae</taxon>
        <taxon>Mycobacterium</taxon>
    </lineage>
</organism>
<dbReference type="Proteomes" id="UP000193738">
    <property type="component" value="Unassembled WGS sequence"/>
</dbReference>
<evidence type="ECO:0000256" key="1">
    <source>
        <dbReference type="SAM" id="MobiDB-lite"/>
    </source>
</evidence>
<dbReference type="EMBL" id="LQOX01000147">
    <property type="protein sequence ID" value="ORV60435.1"/>
    <property type="molecule type" value="Genomic_DNA"/>
</dbReference>
<reference evidence="2 3" key="1">
    <citation type="submission" date="2016-01" db="EMBL/GenBank/DDBJ databases">
        <title>The new phylogeny of the genus Mycobacterium.</title>
        <authorList>
            <person name="Tarcisio F."/>
            <person name="Conor M."/>
            <person name="Antonella G."/>
            <person name="Elisabetta G."/>
            <person name="Giulia F.S."/>
            <person name="Sara T."/>
            <person name="Anna F."/>
            <person name="Clotilde B."/>
            <person name="Roberto B."/>
            <person name="Veronica D.S."/>
            <person name="Fabio R."/>
            <person name="Monica P."/>
            <person name="Olivier J."/>
            <person name="Enrico T."/>
            <person name="Nicola S."/>
        </authorList>
    </citation>
    <scope>NUCLEOTIDE SEQUENCE [LARGE SCALE GENOMIC DNA]</scope>
    <source>
        <strain evidence="2 3">DSM 43505</strain>
    </source>
</reference>
<accession>A0A1X1UUC0</accession>
<evidence type="ECO:0000313" key="2">
    <source>
        <dbReference type="EMBL" id="ORV60435.1"/>
    </source>
</evidence>
<comment type="caution">
    <text evidence="2">The sequence shown here is derived from an EMBL/GenBank/DDBJ whole genome shotgun (WGS) entry which is preliminary data.</text>
</comment>